<sequence length="321" mass="35888">MKNLTYSIAFLILLQSCSNEQKKQSKIEGKIERDQIAVTTKIPGKIQKVLVEEGQFVQKGDTLVILELPEVDAKSMQAQGALDAAQAQYEMAVKGATDGQMKQLHAKVNGLKEQYDFAQKSLNRMNNLLKDSLIAQQKYDEVYAKYQGAKNQYLAAQAELADVQHGARVEQQRMALGQKERAMGAVSEVNVAAKERYIIAPQDMSIENINLKTGELALAGYSLVSGYITDGTYFRVTIPESKVKDFQKGSQKTIVIPYLDNKEVLTTIETVKPLTAYANISTAYPDFEEQETMFEVRLKPKNDSEAKELLTKATFLIKQDK</sequence>
<evidence type="ECO:0000259" key="2">
    <source>
        <dbReference type="Pfam" id="PF25881"/>
    </source>
</evidence>
<dbReference type="PANTHER" id="PTHR30438">
    <property type="entry name" value="36 KDA ANTIGEN-RELATED"/>
    <property type="match status" value="1"/>
</dbReference>
<feature type="coiled-coil region" evidence="1">
    <location>
        <begin position="101"/>
        <end position="128"/>
    </location>
</feature>
<dbReference type="Pfam" id="PF25881">
    <property type="entry name" value="HH_YBHG"/>
    <property type="match status" value="1"/>
</dbReference>
<keyword evidence="1" id="KW-0175">Coiled coil</keyword>
<reference evidence="4" key="1">
    <citation type="journal article" date="2019" name="Int. J. Syst. Evol. Microbiol.">
        <title>The Global Catalogue of Microorganisms (GCM) 10K type strain sequencing project: providing services to taxonomists for standard genome sequencing and annotation.</title>
        <authorList>
            <consortium name="The Broad Institute Genomics Platform"/>
            <consortium name="The Broad Institute Genome Sequencing Center for Infectious Disease"/>
            <person name="Wu L."/>
            <person name="Ma J."/>
        </authorList>
    </citation>
    <scope>NUCLEOTIDE SEQUENCE [LARGE SCALE GENOMIC DNA]</scope>
    <source>
        <strain evidence="4">JCM 16704</strain>
    </source>
</reference>
<dbReference type="InterPro" id="IPR059052">
    <property type="entry name" value="HH_YbhG-like"/>
</dbReference>
<protein>
    <submittedName>
        <fullName evidence="3">Biotin/lipoyl-binding protein</fullName>
    </submittedName>
</protein>
<proteinExistence type="predicted"/>
<dbReference type="RefSeq" id="WP_344674775.1">
    <property type="nucleotide sequence ID" value="NZ_BAAAZI010000009.1"/>
</dbReference>
<feature type="domain" description="YbhG-like alpha-helical hairpin" evidence="2">
    <location>
        <begin position="73"/>
        <end position="190"/>
    </location>
</feature>
<organism evidence="3 4">
    <name type="scientific">Sphingobacterium kyonggiense</name>
    <dbReference type="NCBI Taxonomy" id="714075"/>
    <lineage>
        <taxon>Bacteria</taxon>
        <taxon>Pseudomonadati</taxon>
        <taxon>Bacteroidota</taxon>
        <taxon>Sphingobacteriia</taxon>
        <taxon>Sphingobacteriales</taxon>
        <taxon>Sphingobacteriaceae</taxon>
        <taxon>Sphingobacterium</taxon>
    </lineage>
</organism>
<dbReference type="SUPFAM" id="SSF111369">
    <property type="entry name" value="HlyD-like secretion proteins"/>
    <property type="match status" value="1"/>
</dbReference>
<dbReference type="Proteomes" id="UP001500101">
    <property type="component" value="Unassembled WGS sequence"/>
</dbReference>
<evidence type="ECO:0000313" key="4">
    <source>
        <dbReference type="Proteomes" id="UP001500101"/>
    </source>
</evidence>
<comment type="caution">
    <text evidence="3">The sequence shown here is derived from an EMBL/GenBank/DDBJ whole genome shotgun (WGS) entry which is preliminary data.</text>
</comment>
<name>A0ABP7YV34_9SPHI</name>
<dbReference type="PANTHER" id="PTHR30438:SF2">
    <property type="entry name" value="MEMBRANE PROTEIN"/>
    <property type="match status" value="1"/>
</dbReference>
<dbReference type="PROSITE" id="PS51257">
    <property type="entry name" value="PROKAR_LIPOPROTEIN"/>
    <property type="match status" value="1"/>
</dbReference>
<dbReference type="Gene3D" id="1.10.287.470">
    <property type="entry name" value="Helix hairpin bin"/>
    <property type="match status" value="1"/>
</dbReference>
<keyword evidence="4" id="KW-1185">Reference proteome</keyword>
<gene>
    <name evidence="3" type="ORF">GCM10022216_22050</name>
</gene>
<evidence type="ECO:0000313" key="3">
    <source>
        <dbReference type="EMBL" id="GAA4141749.1"/>
    </source>
</evidence>
<accession>A0ABP7YV34</accession>
<evidence type="ECO:0000256" key="1">
    <source>
        <dbReference type="SAM" id="Coils"/>
    </source>
</evidence>
<dbReference type="EMBL" id="BAAAZI010000009">
    <property type="protein sequence ID" value="GAA4141749.1"/>
    <property type="molecule type" value="Genomic_DNA"/>
</dbReference>
<dbReference type="Gene3D" id="2.40.50.100">
    <property type="match status" value="1"/>
</dbReference>